<dbReference type="Proteomes" id="UP000053593">
    <property type="component" value="Unassembled WGS sequence"/>
</dbReference>
<evidence type="ECO:0000313" key="2">
    <source>
        <dbReference type="Proteomes" id="UP000053593"/>
    </source>
</evidence>
<gene>
    <name evidence="1" type="ORF">GYMLUDRAFT_42106</name>
</gene>
<organism evidence="1 2">
    <name type="scientific">Collybiopsis luxurians FD-317 M1</name>
    <dbReference type="NCBI Taxonomy" id="944289"/>
    <lineage>
        <taxon>Eukaryota</taxon>
        <taxon>Fungi</taxon>
        <taxon>Dikarya</taxon>
        <taxon>Basidiomycota</taxon>
        <taxon>Agaricomycotina</taxon>
        <taxon>Agaricomycetes</taxon>
        <taxon>Agaricomycetidae</taxon>
        <taxon>Agaricales</taxon>
        <taxon>Marasmiineae</taxon>
        <taxon>Omphalotaceae</taxon>
        <taxon>Collybiopsis</taxon>
        <taxon>Collybiopsis luxurians</taxon>
    </lineage>
</organism>
<keyword evidence="2" id="KW-1185">Reference proteome</keyword>
<dbReference type="AlphaFoldDB" id="A0A0D0CS63"/>
<proteinExistence type="predicted"/>
<protein>
    <submittedName>
        <fullName evidence="1">Uncharacterized protein</fullName>
    </submittedName>
</protein>
<accession>A0A0D0CS63</accession>
<name>A0A0D0CS63_9AGAR</name>
<dbReference type="EMBL" id="KN834768">
    <property type="protein sequence ID" value="KIK62097.1"/>
    <property type="molecule type" value="Genomic_DNA"/>
</dbReference>
<evidence type="ECO:0000313" key="1">
    <source>
        <dbReference type="EMBL" id="KIK62097.1"/>
    </source>
</evidence>
<reference evidence="1 2" key="1">
    <citation type="submission" date="2014-04" db="EMBL/GenBank/DDBJ databases">
        <title>Evolutionary Origins and Diversification of the Mycorrhizal Mutualists.</title>
        <authorList>
            <consortium name="DOE Joint Genome Institute"/>
            <consortium name="Mycorrhizal Genomics Consortium"/>
            <person name="Kohler A."/>
            <person name="Kuo A."/>
            <person name="Nagy L.G."/>
            <person name="Floudas D."/>
            <person name="Copeland A."/>
            <person name="Barry K.W."/>
            <person name="Cichocki N."/>
            <person name="Veneault-Fourrey C."/>
            <person name="LaButti K."/>
            <person name="Lindquist E.A."/>
            <person name="Lipzen A."/>
            <person name="Lundell T."/>
            <person name="Morin E."/>
            <person name="Murat C."/>
            <person name="Riley R."/>
            <person name="Ohm R."/>
            <person name="Sun H."/>
            <person name="Tunlid A."/>
            <person name="Henrissat B."/>
            <person name="Grigoriev I.V."/>
            <person name="Hibbett D.S."/>
            <person name="Martin F."/>
        </authorList>
    </citation>
    <scope>NUCLEOTIDE SEQUENCE [LARGE SCALE GENOMIC DNA]</scope>
    <source>
        <strain evidence="1 2">FD-317 M1</strain>
    </source>
</reference>
<dbReference type="HOGENOM" id="CLU_1695670_0_0_1"/>
<sequence length="155" mass="17651">MNPFFVVNVEGSGELEPTGNKRNEKLASRVALARTFSRFLNGSDCLRDNVPVSYAAQGAIFRYSEPLYDEAHRSSFYRQQRHVHFRLPHTTAAPTQSCPYILTLFLAPVTQTVFTPCADRTIAYVRQCPNREPLIYASTKHHQETCPLNEDERST</sequence>